<dbReference type="RefSeq" id="WP_306977900.1">
    <property type="nucleotide sequence ID" value="NZ_JAUSTQ010000013.1"/>
</dbReference>
<gene>
    <name evidence="2" type="ORF">J2S77_002564</name>
</gene>
<proteinExistence type="predicted"/>
<dbReference type="PANTHER" id="PTHR12788:SF10">
    <property type="entry name" value="PROTEIN-TYROSINE SULFOTRANSFERASE"/>
    <property type="match status" value="1"/>
</dbReference>
<dbReference type="Gene3D" id="3.40.50.300">
    <property type="entry name" value="P-loop containing nucleotide triphosphate hydrolases"/>
    <property type="match status" value="1"/>
</dbReference>
<evidence type="ECO:0000256" key="1">
    <source>
        <dbReference type="ARBA" id="ARBA00022679"/>
    </source>
</evidence>
<keyword evidence="3" id="KW-1185">Reference proteome</keyword>
<protein>
    <recommendedName>
        <fullName evidence="4">Sulfotransferase</fullName>
    </recommendedName>
</protein>
<evidence type="ECO:0000313" key="3">
    <source>
        <dbReference type="Proteomes" id="UP001224359"/>
    </source>
</evidence>
<accession>A0ABT9VIC1</accession>
<dbReference type="SUPFAM" id="SSF52540">
    <property type="entry name" value="P-loop containing nucleoside triphosphate hydrolases"/>
    <property type="match status" value="1"/>
</dbReference>
<reference evidence="2 3" key="1">
    <citation type="submission" date="2023-07" db="EMBL/GenBank/DDBJ databases">
        <title>Genomic Encyclopedia of Type Strains, Phase IV (KMG-IV): sequencing the most valuable type-strain genomes for metagenomic binning, comparative biology and taxonomic classification.</title>
        <authorList>
            <person name="Goeker M."/>
        </authorList>
    </citation>
    <scope>NUCLEOTIDE SEQUENCE [LARGE SCALE GENOMIC DNA]</scope>
    <source>
        <strain evidence="2 3">DSM 16460</strain>
    </source>
</reference>
<dbReference type="Pfam" id="PF13469">
    <property type="entry name" value="Sulfotransfer_3"/>
    <property type="match status" value="2"/>
</dbReference>
<dbReference type="Proteomes" id="UP001224359">
    <property type="component" value="Unassembled WGS sequence"/>
</dbReference>
<organism evidence="2 3">
    <name type="scientific">Alkalibacillus salilacus</name>
    <dbReference type="NCBI Taxonomy" id="284582"/>
    <lineage>
        <taxon>Bacteria</taxon>
        <taxon>Bacillati</taxon>
        <taxon>Bacillota</taxon>
        <taxon>Bacilli</taxon>
        <taxon>Bacillales</taxon>
        <taxon>Bacillaceae</taxon>
        <taxon>Alkalibacillus</taxon>
    </lineage>
</organism>
<name>A0ABT9VIC1_9BACI</name>
<dbReference type="InterPro" id="IPR027417">
    <property type="entry name" value="P-loop_NTPase"/>
</dbReference>
<keyword evidence="1" id="KW-0808">Transferase</keyword>
<dbReference type="EMBL" id="JAUSTQ010000013">
    <property type="protein sequence ID" value="MDQ0160560.1"/>
    <property type="molecule type" value="Genomic_DNA"/>
</dbReference>
<dbReference type="PANTHER" id="PTHR12788">
    <property type="entry name" value="PROTEIN-TYROSINE SULFOTRANSFERASE 2"/>
    <property type="match status" value="1"/>
</dbReference>
<evidence type="ECO:0000313" key="2">
    <source>
        <dbReference type="EMBL" id="MDQ0160560.1"/>
    </source>
</evidence>
<comment type="caution">
    <text evidence="2">The sequence shown here is derived from an EMBL/GenBank/DDBJ whole genome shotgun (WGS) entry which is preliminary data.</text>
</comment>
<dbReference type="InterPro" id="IPR026634">
    <property type="entry name" value="TPST-like"/>
</dbReference>
<evidence type="ECO:0008006" key="4">
    <source>
        <dbReference type="Google" id="ProtNLM"/>
    </source>
</evidence>
<sequence>MPRLKKGLKFLLRVRNNIIDFFINKPISNESPIFIVGCGHSGTTLMASILNAHSNLDVINYETNLFRDLFTRFKIKKEYEKYQSNKNNRLVEKTPKHIMKVNRILKYYPNAQIIALVRDGRDVSLSLKKRYEDFNKSMNRWINDNEALIPFLDDKRVKVVKYESIITDFDDTLLEVTEFLNEEYEDALKNFYKQTYSYGNTSELKEPTNQYNKDNHIEYRAWQANQPIYDNRGKWRKELSDSEIADFNKKGYKLLQFYGYDTN</sequence>